<dbReference type="Gene3D" id="3.30.70.1990">
    <property type="match status" value="1"/>
</dbReference>
<comment type="caution">
    <text evidence="2">The sequence shown here is derived from an EMBL/GenBank/DDBJ whole genome shotgun (WGS) entry which is preliminary data.</text>
</comment>
<dbReference type="PANTHER" id="PTHR42923:SF17">
    <property type="entry name" value="AMINE OXIDASE DOMAIN-CONTAINING PROTEIN"/>
    <property type="match status" value="1"/>
</dbReference>
<dbReference type="Gene3D" id="1.10.405.20">
    <property type="match status" value="1"/>
</dbReference>
<evidence type="ECO:0000313" key="2">
    <source>
        <dbReference type="EMBL" id="MFC3608213.1"/>
    </source>
</evidence>
<name>A0ABV7TA10_9GAMM</name>
<evidence type="ECO:0000259" key="1">
    <source>
        <dbReference type="Pfam" id="PF01593"/>
    </source>
</evidence>
<protein>
    <submittedName>
        <fullName evidence="2">NAD(P)/FAD-dependent oxidoreductase</fullName>
    </submittedName>
</protein>
<dbReference type="InterPro" id="IPR050464">
    <property type="entry name" value="Zeta_carotene_desat/Oxidored"/>
</dbReference>
<dbReference type="SUPFAM" id="SSF51905">
    <property type="entry name" value="FAD/NAD(P)-binding domain"/>
    <property type="match status" value="1"/>
</dbReference>
<dbReference type="RefSeq" id="WP_386364541.1">
    <property type="nucleotide sequence ID" value="NZ_JBHRXZ010000022.1"/>
</dbReference>
<evidence type="ECO:0000313" key="3">
    <source>
        <dbReference type="Proteomes" id="UP001595630"/>
    </source>
</evidence>
<dbReference type="Pfam" id="PF01593">
    <property type="entry name" value="Amino_oxidase"/>
    <property type="match status" value="1"/>
</dbReference>
<reference evidence="3" key="1">
    <citation type="journal article" date="2019" name="Int. J. Syst. Evol. Microbiol.">
        <title>The Global Catalogue of Microorganisms (GCM) 10K type strain sequencing project: providing services to taxonomists for standard genome sequencing and annotation.</title>
        <authorList>
            <consortium name="The Broad Institute Genomics Platform"/>
            <consortium name="The Broad Institute Genome Sequencing Center for Infectious Disease"/>
            <person name="Wu L."/>
            <person name="Ma J."/>
        </authorList>
    </citation>
    <scope>NUCLEOTIDE SEQUENCE [LARGE SCALE GENOMIC DNA]</scope>
    <source>
        <strain evidence="3">KCTC 42447</strain>
    </source>
</reference>
<feature type="domain" description="Amine oxidase" evidence="1">
    <location>
        <begin position="10"/>
        <end position="298"/>
    </location>
</feature>
<dbReference type="EMBL" id="JBHRXZ010000022">
    <property type="protein sequence ID" value="MFC3608213.1"/>
    <property type="molecule type" value="Genomic_DNA"/>
</dbReference>
<gene>
    <name evidence="2" type="ORF">ACFOMF_10530</name>
</gene>
<proteinExistence type="predicted"/>
<dbReference type="InterPro" id="IPR036188">
    <property type="entry name" value="FAD/NAD-bd_sf"/>
</dbReference>
<dbReference type="InterPro" id="IPR002937">
    <property type="entry name" value="Amino_oxidase"/>
</dbReference>
<dbReference type="Gene3D" id="3.50.50.60">
    <property type="entry name" value="FAD/NAD(P)-binding domain"/>
    <property type="match status" value="1"/>
</dbReference>
<organism evidence="2 3">
    <name type="scientific">Stutzerimonas tarimensis</name>
    <dbReference type="NCBI Taxonomy" id="1507735"/>
    <lineage>
        <taxon>Bacteria</taxon>
        <taxon>Pseudomonadati</taxon>
        <taxon>Pseudomonadota</taxon>
        <taxon>Gammaproteobacteria</taxon>
        <taxon>Pseudomonadales</taxon>
        <taxon>Pseudomonadaceae</taxon>
        <taxon>Stutzerimonas</taxon>
    </lineage>
</organism>
<accession>A0ABV7TA10</accession>
<keyword evidence="3" id="KW-1185">Reference proteome</keyword>
<sequence length="431" mass="49084">MKIAIIGGGIAGLTAAHLLHRSHQVDLFESRDWLGGHTRTLSVPLQGTDYAIDTGFTLFNDSAYPNFFRLLQRLQVPIRPTEMSFSVYDPHHGREYARQDLNTLFAQRRNLVSPSFWGMLREIIRFNREAAEDLYYQRISDTLTLGNYLHLGSYSQEFIEQYLIPLGASIWSLPRIDLLSFPLLLFMRVLSNRGLLSINQQQRWYVIEGGSNRYVAPLAAGFRQRIRLNCPVWRVDRDERGVTLRSAAGQERYDKVVFACHSDQALKLLTRPSATERAILGAQRYVESEVVLHTDTRLLPRQRRAWSSWNYRLGGGEESPAMVTYNMNLVQGLNAPETFCVSLNQTELIDPRRILARFHYAHPRFSLEGIEAQARCRELLGAQHSYFCGAYWGNGFHEDGVVSALRVAEALGESLEGSSAERLISTPPLYS</sequence>
<dbReference type="PANTHER" id="PTHR42923">
    <property type="entry name" value="PROTOPORPHYRINOGEN OXIDASE"/>
    <property type="match status" value="1"/>
</dbReference>
<dbReference type="Proteomes" id="UP001595630">
    <property type="component" value="Unassembled WGS sequence"/>
</dbReference>